<sequence length="144" mass="16000">MAGIQDAIMRAHHQIYARTDGRLGHKLLGIPTLLLRTVGRRTGQPRTSALVYARDGDTYLVVASNGGGPKAPAWLHNLTAQPDCEIQVARNRLPVQAEAVWPDDSRYAALFARCNGNNRGRYSTYRQRTTRPIPIVVLTPRSTR</sequence>
<proteinExistence type="inferred from homology"/>
<accession>A0A0N9I3B0</accession>
<gene>
    <name evidence="3" type="ORF">AOZ06_27455</name>
</gene>
<dbReference type="InterPro" id="IPR004378">
    <property type="entry name" value="F420H2_quin_Rdtase"/>
</dbReference>
<keyword evidence="4" id="KW-1185">Reference proteome</keyword>
<name>A0A0N9I3B0_9PSEU</name>
<dbReference type="EMBL" id="CP012752">
    <property type="protein sequence ID" value="ALG10137.1"/>
    <property type="molecule type" value="Genomic_DNA"/>
</dbReference>
<dbReference type="PANTHER" id="PTHR39428:SF1">
    <property type="entry name" value="F420H(2)-DEPENDENT QUINONE REDUCTASE RV1261C"/>
    <property type="match status" value="1"/>
</dbReference>
<comment type="catalytic activity">
    <reaction evidence="2">
        <text>oxidized coenzyme F420-(gamma-L-Glu)(n) + a quinol + H(+) = reduced coenzyme F420-(gamma-L-Glu)(n) + a quinone</text>
        <dbReference type="Rhea" id="RHEA:39663"/>
        <dbReference type="Rhea" id="RHEA-COMP:12939"/>
        <dbReference type="Rhea" id="RHEA-COMP:14378"/>
        <dbReference type="ChEBI" id="CHEBI:15378"/>
        <dbReference type="ChEBI" id="CHEBI:24646"/>
        <dbReference type="ChEBI" id="CHEBI:132124"/>
        <dbReference type="ChEBI" id="CHEBI:133980"/>
        <dbReference type="ChEBI" id="CHEBI:139511"/>
    </reaction>
</comment>
<dbReference type="KEGG" id="kphy:AOZ06_27455"/>
<dbReference type="Proteomes" id="UP000063699">
    <property type="component" value="Chromosome"/>
</dbReference>
<dbReference type="PANTHER" id="PTHR39428">
    <property type="entry name" value="F420H(2)-DEPENDENT QUINONE REDUCTASE RV1261C"/>
    <property type="match status" value="1"/>
</dbReference>
<dbReference type="InterPro" id="IPR012349">
    <property type="entry name" value="Split_barrel_FMN-bd"/>
</dbReference>
<dbReference type="RefSeq" id="WP_054292040.1">
    <property type="nucleotide sequence ID" value="NZ_CP012752.1"/>
</dbReference>
<dbReference type="GO" id="GO:0005886">
    <property type="term" value="C:plasma membrane"/>
    <property type="evidence" value="ECO:0007669"/>
    <property type="project" value="TreeGrafter"/>
</dbReference>
<reference evidence="3 4" key="1">
    <citation type="submission" date="2015-07" db="EMBL/GenBank/DDBJ databases">
        <title>Genome sequencing of Kibdelosporangium phytohabitans.</title>
        <authorList>
            <person name="Qin S."/>
            <person name="Xing K."/>
        </authorList>
    </citation>
    <scope>NUCLEOTIDE SEQUENCE [LARGE SCALE GENOMIC DNA]</scope>
    <source>
        <strain evidence="3 4">KLBMP1111</strain>
    </source>
</reference>
<evidence type="ECO:0000256" key="2">
    <source>
        <dbReference type="ARBA" id="ARBA00049106"/>
    </source>
</evidence>
<comment type="similarity">
    <text evidence="1">Belongs to the F420H(2)-dependent quinone reductase family.</text>
</comment>
<evidence type="ECO:0000313" key="3">
    <source>
        <dbReference type="EMBL" id="ALG10137.1"/>
    </source>
</evidence>
<dbReference type="SUPFAM" id="SSF50475">
    <property type="entry name" value="FMN-binding split barrel"/>
    <property type="match status" value="1"/>
</dbReference>
<organism evidence="3 4">
    <name type="scientific">Kibdelosporangium phytohabitans</name>
    <dbReference type="NCBI Taxonomy" id="860235"/>
    <lineage>
        <taxon>Bacteria</taxon>
        <taxon>Bacillati</taxon>
        <taxon>Actinomycetota</taxon>
        <taxon>Actinomycetes</taxon>
        <taxon>Pseudonocardiales</taxon>
        <taxon>Pseudonocardiaceae</taxon>
        <taxon>Kibdelosporangium</taxon>
    </lineage>
</organism>
<dbReference type="Pfam" id="PF04075">
    <property type="entry name" value="F420H2_quin_red"/>
    <property type="match status" value="1"/>
</dbReference>
<evidence type="ECO:0000256" key="1">
    <source>
        <dbReference type="ARBA" id="ARBA00008710"/>
    </source>
</evidence>
<dbReference type="OrthoDB" id="8225825at2"/>
<dbReference type="NCBIfam" id="TIGR00026">
    <property type="entry name" value="hi_GC_TIGR00026"/>
    <property type="match status" value="1"/>
</dbReference>
<dbReference type="AlphaFoldDB" id="A0A0N9I3B0"/>
<dbReference type="STRING" id="860235.AOZ06_27455"/>
<dbReference type="GO" id="GO:0016491">
    <property type="term" value="F:oxidoreductase activity"/>
    <property type="evidence" value="ECO:0007669"/>
    <property type="project" value="InterPro"/>
</dbReference>
<dbReference type="GO" id="GO:0070967">
    <property type="term" value="F:coenzyme F420 binding"/>
    <property type="evidence" value="ECO:0007669"/>
    <property type="project" value="TreeGrafter"/>
</dbReference>
<evidence type="ECO:0008006" key="5">
    <source>
        <dbReference type="Google" id="ProtNLM"/>
    </source>
</evidence>
<dbReference type="Gene3D" id="2.30.110.10">
    <property type="entry name" value="Electron Transport, Fmn-binding Protein, Chain A"/>
    <property type="match status" value="1"/>
</dbReference>
<protein>
    <recommendedName>
        <fullName evidence="5">Nitroreductase</fullName>
    </recommendedName>
</protein>
<evidence type="ECO:0000313" key="4">
    <source>
        <dbReference type="Proteomes" id="UP000063699"/>
    </source>
</evidence>